<dbReference type="OrthoDB" id="9759676at2"/>
<organism evidence="7 8">
    <name type="scientific">Amycolatopsis mediterranei (strain U-32)</name>
    <dbReference type="NCBI Taxonomy" id="749927"/>
    <lineage>
        <taxon>Bacteria</taxon>
        <taxon>Bacillati</taxon>
        <taxon>Actinomycetota</taxon>
        <taxon>Actinomycetes</taxon>
        <taxon>Pseudonocardiales</taxon>
        <taxon>Pseudonocardiaceae</taxon>
        <taxon>Amycolatopsis</taxon>
    </lineage>
</organism>
<feature type="transmembrane region" description="Helical" evidence="6">
    <location>
        <begin position="397"/>
        <end position="419"/>
    </location>
</feature>
<evidence type="ECO:0000256" key="6">
    <source>
        <dbReference type="SAM" id="Phobius"/>
    </source>
</evidence>
<dbReference type="Pfam" id="PF13520">
    <property type="entry name" value="AA_permease_2"/>
    <property type="match status" value="1"/>
</dbReference>
<dbReference type="HOGENOM" id="CLU_017999_1_1_11"/>
<feature type="compositionally biased region" description="Basic and acidic residues" evidence="5">
    <location>
        <begin position="648"/>
        <end position="659"/>
    </location>
</feature>
<feature type="transmembrane region" description="Helical" evidence="6">
    <location>
        <begin position="369"/>
        <end position="391"/>
    </location>
</feature>
<feature type="transmembrane region" description="Helical" evidence="6">
    <location>
        <begin position="149"/>
        <end position="167"/>
    </location>
</feature>
<feature type="transmembrane region" description="Helical" evidence="6">
    <location>
        <begin position="106"/>
        <end position="129"/>
    </location>
</feature>
<feature type="transmembrane region" description="Helical" evidence="6">
    <location>
        <begin position="217"/>
        <end position="240"/>
    </location>
</feature>
<name>A0A0H3D0I3_AMYMU</name>
<protein>
    <submittedName>
        <fullName evidence="7">Amino acid transporter</fullName>
    </submittedName>
</protein>
<evidence type="ECO:0000313" key="7">
    <source>
        <dbReference type="EMBL" id="ADJ44409.1"/>
    </source>
</evidence>
<dbReference type="InterPro" id="IPR053153">
    <property type="entry name" value="APC_K+_Transporter"/>
</dbReference>
<evidence type="ECO:0000313" key="8">
    <source>
        <dbReference type="Proteomes" id="UP000000328"/>
    </source>
</evidence>
<dbReference type="Gene3D" id="1.20.1740.10">
    <property type="entry name" value="Amino acid/polyamine transporter I"/>
    <property type="match status" value="1"/>
</dbReference>
<dbReference type="KEGG" id="amd:AMED_2614"/>
<keyword evidence="3 6" id="KW-1133">Transmembrane helix</keyword>
<dbReference type="PANTHER" id="PTHR47704:SF1">
    <property type="entry name" value="POTASSIUM TRANSPORTER KIMA"/>
    <property type="match status" value="1"/>
</dbReference>
<dbReference type="PANTHER" id="PTHR47704">
    <property type="entry name" value="POTASSIUM TRANSPORTER KIMA"/>
    <property type="match status" value="1"/>
</dbReference>
<feature type="transmembrane region" description="Helical" evidence="6">
    <location>
        <begin position="440"/>
        <end position="458"/>
    </location>
</feature>
<dbReference type="GO" id="GO:0022857">
    <property type="term" value="F:transmembrane transporter activity"/>
    <property type="evidence" value="ECO:0007669"/>
    <property type="project" value="InterPro"/>
</dbReference>
<dbReference type="AlphaFoldDB" id="A0A0H3D0I3"/>
<proteinExistence type="predicted"/>
<keyword evidence="4 6" id="KW-0472">Membrane</keyword>
<evidence type="ECO:0000256" key="1">
    <source>
        <dbReference type="ARBA" id="ARBA00004141"/>
    </source>
</evidence>
<dbReference type="PATRIC" id="fig|749927.5.peg.2702"/>
<evidence type="ECO:0000256" key="4">
    <source>
        <dbReference type="ARBA" id="ARBA00023136"/>
    </source>
</evidence>
<feature type="transmembrane region" description="Helical" evidence="6">
    <location>
        <begin position="322"/>
        <end position="348"/>
    </location>
</feature>
<evidence type="ECO:0000256" key="3">
    <source>
        <dbReference type="ARBA" id="ARBA00022989"/>
    </source>
</evidence>
<dbReference type="InterPro" id="IPR002293">
    <property type="entry name" value="AA/rel_permease1"/>
</dbReference>
<dbReference type="EMBL" id="CP002000">
    <property type="protein sequence ID" value="ADJ44409.1"/>
    <property type="molecule type" value="Genomic_DNA"/>
</dbReference>
<reference evidence="7 8" key="1">
    <citation type="journal article" date="2010" name="Cell Res.">
        <title>Complete genome sequence of the rifamycin SV-producing Amycolatopsis mediterranei U32 revealed its genetic characteristics in phylogeny and metabolism.</title>
        <authorList>
            <person name="Zhao W."/>
            <person name="Zhong Y."/>
            <person name="Yuan H."/>
            <person name="Wang J."/>
            <person name="Zheng H."/>
            <person name="Wang Y."/>
            <person name="Cen X."/>
            <person name="Xu F."/>
            <person name="Bai J."/>
            <person name="Han X."/>
            <person name="Lu G."/>
            <person name="Zhu Y."/>
            <person name="Shao Z."/>
            <person name="Yan H."/>
            <person name="Li C."/>
            <person name="Peng N."/>
            <person name="Zhang Z."/>
            <person name="Zhang Y."/>
            <person name="Lin W."/>
            <person name="Fan Y."/>
            <person name="Qin Z."/>
            <person name="Hu Y."/>
            <person name="Zhu B."/>
            <person name="Wang S."/>
            <person name="Ding X."/>
            <person name="Zhao G.P."/>
        </authorList>
    </citation>
    <scope>NUCLEOTIDE SEQUENCE [LARGE SCALE GENOMIC DNA]</scope>
    <source>
        <strain evidence="8">U-32</strain>
    </source>
</reference>
<evidence type="ECO:0000256" key="2">
    <source>
        <dbReference type="ARBA" id="ARBA00022692"/>
    </source>
</evidence>
<dbReference type="Proteomes" id="UP000000328">
    <property type="component" value="Chromosome"/>
</dbReference>
<feature type="transmembrane region" description="Helical" evidence="6">
    <location>
        <begin position="464"/>
        <end position="482"/>
    </location>
</feature>
<feature type="transmembrane region" description="Helical" evidence="6">
    <location>
        <begin position="261"/>
        <end position="282"/>
    </location>
</feature>
<feature type="region of interest" description="Disordered" evidence="5">
    <location>
        <begin position="648"/>
        <end position="678"/>
    </location>
</feature>
<dbReference type="GO" id="GO:0016020">
    <property type="term" value="C:membrane"/>
    <property type="evidence" value="ECO:0007669"/>
    <property type="project" value="UniProtKB-SubCell"/>
</dbReference>
<evidence type="ECO:0000256" key="5">
    <source>
        <dbReference type="SAM" id="MobiDB-lite"/>
    </source>
</evidence>
<keyword evidence="2 6" id="KW-0812">Transmembrane</keyword>
<accession>A0A0H3D0I3</accession>
<gene>
    <name evidence="7" type="ordered locus">AMED_2614</name>
</gene>
<comment type="subcellular location">
    <subcellularLocation>
        <location evidence="1">Membrane</location>
        <topology evidence="1">Multi-pass membrane protein</topology>
    </subcellularLocation>
</comment>
<dbReference type="eggNOG" id="COG0531">
    <property type="taxonomic scope" value="Bacteria"/>
</dbReference>
<feature type="transmembrane region" description="Helical" evidence="6">
    <location>
        <begin position="179"/>
        <end position="197"/>
    </location>
</feature>
<sequence length="678" mass="73285">MVSKFPTVLKRLVLGRPFRSDRLAHTLLPKRIALPIFASDALSSVAYAPEEIFLTLSVAGLSAYALAPWIGIMVALVMLVVVASYRQNVHAYPSGGGDYEVANTNLGGKFGLTVASALLVDYVLTVAVSTSSGVANIGSAVPWVAQHKVLASIVIVVVLTSLNLRGIRESGKAFAIPTYGFILGILVMVAWGLVQAATGTEMKAESAGFTLNAEGTFAGVAYAFLVLRAFSSGAAALTGVEAISNGVPAFQKPKSKNAATTLLMMGLLAVTMLVGIITLASITDVKFAEDPARQLAGAPAGYEQKTIVAQIAHAVFADFPPAFYYISFSTGIILLLAANTAFNGFPVLGSILAQDRYLPRQLHTRGDRLAFSNGILFLSAFALVLIIAFDAEVTRLIQLYIVGVFVSFTVSQAGMIRHWNRLLAKETDPAKRRRMRRSQTVNAVGLTMTGIVLVIVLITKFLLGAWIAIAAMVAIFVLMTAIRRHYDRVADELKDLGDTPTVLPSRNHAIVLVSKLHRPTLRALAYAKAMRPDVLEAVTVNVDDADTRRLTAEWDAHNFKVPLKVVESPYREITKPVLDYVKRVRGDNPRNVVTVFIPEYVVGHWWEQVLHNQSALRLKGRLLFQSGVIVASVPWQLESSAKAAARVRNERPAAGDVRRGFSPNGQPIATPKPKEPAE</sequence>
<feature type="transmembrane region" description="Helical" evidence="6">
    <location>
        <begin position="61"/>
        <end position="85"/>
    </location>
</feature>